<gene>
    <name evidence="3" type="ORF">RJ641_005519</name>
</gene>
<feature type="region of interest" description="Disordered" evidence="1">
    <location>
        <begin position="621"/>
        <end position="671"/>
    </location>
</feature>
<feature type="non-terminal residue" evidence="3">
    <location>
        <position position="1291"/>
    </location>
</feature>
<dbReference type="Pfam" id="PF10650">
    <property type="entry name" value="zf-C3H1"/>
    <property type="match status" value="1"/>
</dbReference>
<sequence>MSATETANPGNPQPASGVVREEGKLSSSSEADENLENLAAEGASIAGATPVREPISTLPAMKEAKEVRAGKSTHASVQAPDGQTQAPRKPNLSKNFEKSWVPYKAAAAEWYFPSAANNNLVISFSDDDSDTDSEEYTEERMVNNKEVSRMNAIMRPPAPLLAKSIPQQHAGNDAKTFPKKGSLSCTFSPAINRNQGVNSRNAGASMVDRGLHARNFNSLKRTFGSREHGFKQVLNPNTTKLQDLRQQIAMRENELKLKSRQFKENILTLSRDDSRINQNKDAGKKPKATLANDFQSDLGKPQKKRIKVCESNSTRLNSDGEPEIPTALSVLDLRESIRGNIDLQGQKTVGHGCHEKVVPMGTTSSSIIEGRNQDAKRQLASMADPSGRFGRISIIVPRKVASNNRRLMNGSEKANIALYSNMDIRSIELHEKELEDAQEHRRRCEIEERNALKAYRKAQRALIEANARCDYLYHQREKISAKFQAFLMGNSDILWSARKRRCIENGSSDGLSEENADLLPSSSHKLPADHNDLNDSVADVALLNTLNEPTFCSANIEGQREVESFEETENDLNYDKQRTYPLGSSQDSFLLEASLRSKLFERLGIRTLTKDNDAGCTIEHAVERGSENDAKSQSEMSEGTPISEAEKNEHPTLEGADTKERSISESPDQIGNELEIEKHSSNHASETEKSTPFQGETGQLVELPLPYLESAFVHTKIISGNSVGFCNSNQQNLMHNCNDEEGSDAASEKILCSTFRENSFAETITCIGLAENGTYTCNLAIDPFWPLCIFELRGKCNNEECSWQHVKDYSKSYANKQDDSHAQTVGLCWPKRFCTYLAIPSLQKMELPSDELLFRCGDCRVEIPLTLYRPSLYSQNWNVVVNQQQQGSANPDRSLENALLILEHEVNKLEGWKKALSALSQALDAHPTSVDLWIIFTLHDAFILSIIKCNQGSYELWTMYINIRVQLDDWLIAYDTALSALCEHASAPERDAMHARNVGRAIQRIYGLFPVATPYDESHFLLLSDIVRCLTISDKCVFWVCCVYFVTYRKLPDAVVQLFECEKDLLMVGWPPVHLTDEERQQALKLMELAVDSIASSMDTQSLECEKALRFTHLFAINHVRCLAMLEGLDCSRNLLEKYINLYPYCLELVLLSARMQEGDIGNVDFTKFQDAITDWPKEIPGVLCLWNQYAEVALKNGKTDFAKDLMERWFNDVWKVHGAADIDNAYSLSASVTVDNTIANSNQVDIMFGWLNLSLYRVLQNDLVEARIAIDKALKTAPYKDDQKPNFETQ</sequence>
<feature type="compositionally biased region" description="Basic and acidic residues" evidence="1">
    <location>
        <begin position="621"/>
        <end position="632"/>
    </location>
</feature>
<feature type="region of interest" description="Disordered" evidence="1">
    <location>
        <begin position="1"/>
        <end position="93"/>
    </location>
</feature>
<protein>
    <submittedName>
        <fullName evidence="3">Zinc-finger domain</fullName>
    </submittedName>
</protein>
<feature type="compositionally biased region" description="Polar residues" evidence="1">
    <location>
        <begin position="73"/>
        <end position="86"/>
    </location>
</feature>
<dbReference type="PANTHER" id="PTHR21563:SF3">
    <property type="entry name" value="ZINC FINGER C3H1 DOMAIN-CONTAINING PROTEIN"/>
    <property type="match status" value="1"/>
</dbReference>
<evidence type="ECO:0000313" key="3">
    <source>
        <dbReference type="EMBL" id="KAK6929314.1"/>
    </source>
</evidence>
<evidence type="ECO:0000313" key="4">
    <source>
        <dbReference type="Proteomes" id="UP001370490"/>
    </source>
</evidence>
<name>A0AAN8VCX3_9MAGN</name>
<dbReference type="SUPFAM" id="SSF48452">
    <property type="entry name" value="TPR-like"/>
    <property type="match status" value="1"/>
</dbReference>
<organism evidence="3 4">
    <name type="scientific">Dillenia turbinata</name>
    <dbReference type="NCBI Taxonomy" id="194707"/>
    <lineage>
        <taxon>Eukaryota</taxon>
        <taxon>Viridiplantae</taxon>
        <taxon>Streptophyta</taxon>
        <taxon>Embryophyta</taxon>
        <taxon>Tracheophyta</taxon>
        <taxon>Spermatophyta</taxon>
        <taxon>Magnoliopsida</taxon>
        <taxon>eudicotyledons</taxon>
        <taxon>Gunneridae</taxon>
        <taxon>Pentapetalae</taxon>
        <taxon>Dilleniales</taxon>
        <taxon>Dilleniaceae</taxon>
        <taxon>Dillenia</taxon>
    </lineage>
</organism>
<dbReference type="GO" id="GO:0000178">
    <property type="term" value="C:exosome (RNase complex)"/>
    <property type="evidence" value="ECO:0007669"/>
    <property type="project" value="TreeGrafter"/>
</dbReference>
<dbReference type="InterPro" id="IPR039278">
    <property type="entry name" value="Red1"/>
</dbReference>
<dbReference type="InterPro" id="IPR011990">
    <property type="entry name" value="TPR-like_helical_dom_sf"/>
</dbReference>
<evidence type="ECO:0000256" key="1">
    <source>
        <dbReference type="SAM" id="MobiDB-lite"/>
    </source>
</evidence>
<feature type="compositionally biased region" description="Polar residues" evidence="1">
    <location>
        <begin position="1"/>
        <end position="14"/>
    </location>
</feature>
<comment type="caution">
    <text evidence="3">The sequence shown here is derived from an EMBL/GenBank/DDBJ whole genome shotgun (WGS) entry which is preliminary data.</text>
</comment>
<feature type="domain" description="Putative zinc-finger" evidence="2">
    <location>
        <begin position="787"/>
        <end position="807"/>
    </location>
</feature>
<dbReference type="InterPro" id="IPR019607">
    <property type="entry name" value="Putative_zinc-finger_domain"/>
</dbReference>
<evidence type="ECO:0000259" key="2">
    <source>
        <dbReference type="Pfam" id="PF10650"/>
    </source>
</evidence>
<dbReference type="Gene3D" id="1.25.40.10">
    <property type="entry name" value="Tetratricopeptide repeat domain"/>
    <property type="match status" value="1"/>
</dbReference>
<reference evidence="3 4" key="1">
    <citation type="submission" date="2023-12" db="EMBL/GenBank/DDBJ databases">
        <title>A high-quality genome assembly for Dillenia turbinata (Dilleniales).</title>
        <authorList>
            <person name="Chanderbali A."/>
        </authorList>
    </citation>
    <scope>NUCLEOTIDE SEQUENCE [LARGE SCALE GENOMIC DNA]</scope>
    <source>
        <strain evidence="3">LSX21</strain>
        <tissue evidence="3">Leaf</tissue>
    </source>
</reference>
<dbReference type="GO" id="GO:0005634">
    <property type="term" value="C:nucleus"/>
    <property type="evidence" value="ECO:0007669"/>
    <property type="project" value="TreeGrafter"/>
</dbReference>
<dbReference type="GO" id="GO:0008270">
    <property type="term" value="F:zinc ion binding"/>
    <property type="evidence" value="ECO:0007669"/>
    <property type="project" value="UniProtKB-KW"/>
</dbReference>
<accession>A0AAN8VCX3</accession>
<dbReference type="Proteomes" id="UP001370490">
    <property type="component" value="Unassembled WGS sequence"/>
</dbReference>
<keyword evidence="4" id="KW-1185">Reference proteome</keyword>
<keyword evidence="3" id="KW-0862">Zinc</keyword>
<proteinExistence type="predicted"/>
<feature type="compositionally biased region" description="Basic and acidic residues" evidence="1">
    <location>
        <begin position="644"/>
        <end position="663"/>
    </location>
</feature>
<dbReference type="PANTHER" id="PTHR21563">
    <property type="entry name" value="ZINC FINGER C3H1 DOMAIN-CONTAINING PROTEIN"/>
    <property type="match status" value="1"/>
</dbReference>
<keyword evidence="3" id="KW-0479">Metal-binding</keyword>
<dbReference type="EMBL" id="JBAMMX010000013">
    <property type="protein sequence ID" value="KAK6929314.1"/>
    <property type="molecule type" value="Genomic_DNA"/>
</dbReference>
<keyword evidence="3" id="KW-0863">Zinc-finger</keyword>